<evidence type="ECO:0000313" key="2">
    <source>
        <dbReference type="Proteomes" id="UP000612899"/>
    </source>
</evidence>
<keyword evidence="2" id="KW-1185">Reference proteome</keyword>
<proteinExistence type="predicted"/>
<reference evidence="1" key="1">
    <citation type="submission" date="2021-01" db="EMBL/GenBank/DDBJ databases">
        <title>Whole genome shotgun sequence of Rhizocola hellebori NBRC 109834.</title>
        <authorList>
            <person name="Komaki H."/>
            <person name="Tamura T."/>
        </authorList>
    </citation>
    <scope>NUCLEOTIDE SEQUENCE</scope>
    <source>
        <strain evidence="1">NBRC 109834</strain>
    </source>
</reference>
<dbReference type="Proteomes" id="UP000612899">
    <property type="component" value="Unassembled WGS sequence"/>
</dbReference>
<accession>A0A8J3Q5Q0</accession>
<comment type="caution">
    <text evidence="1">The sequence shown here is derived from an EMBL/GenBank/DDBJ whole genome shotgun (WGS) entry which is preliminary data.</text>
</comment>
<organism evidence="1 2">
    <name type="scientific">Rhizocola hellebori</name>
    <dbReference type="NCBI Taxonomy" id="1392758"/>
    <lineage>
        <taxon>Bacteria</taxon>
        <taxon>Bacillati</taxon>
        <taxon>Actinomycetota</taxon>
        <taxon>Actinomycetes</taxon>
        <taxon>Micromonosporales</taxon>
        <taxon>Micromonosporaceae</taxon>
        <taxon>Rhizocola</taxon>
    </lineage>
</organism>
<name>A0A8J3Q5Q0_9ACTN</name>
<gene>
    <name evidence="1" type="ORF">Rhe02_18680</name>
</gene>
<evidence type="ECO:0000313" key="1">
    <source>
        <dbReference type="EMBL" id="GIH03801.1"/>
    </source>
</evidence>
<sequence>MLRGCLGSYRGGGRNHVDFVAELTLAATGGDAGILLTFSAIAAPGPGEVGYTFAWGHPGDPFGPHSSARLVAAP</sequence>
<dbReference type="RefSeq" id="WP_203907701.1">
    <property type="nucleotide sequence ID" value="NZ_BONY01000009.1"/>
</dbReference>
<dbReference type="AlphaFoldDB" id="A0A8J3Q5Q0"/>
<dbReference type="EMBL" id="BONY01000009">
    <property type="protein sequence ID" value="GIH03801.1"/>
    <property type="molecule type" value="Genomic_DNA"/>
</dbReference>
<protein>
    <submittedName>
        <fullName evidence="1">Uncharacterized protein</fullName>
    </submittedName>
</protein>